<dbReference type="PANTHER" id="PTHR33164">
    <property type="entry name" value="TRANSCRIPTIONAL REGULATOR, MARR FAMILY"/>
    <property type="match status" value="1"/>
</dbReference>
<dbReference type="RefSeq" id="WP_087440361.1">
    <property type="nucleotide sequence ID" value="NZ_CABMNB010000005.1"/>
</dbReference>
<dbReference type="EMBL" id="CP041405">
    <property type="protein sequence ID" value="QDM44870.1"/>
    <property type="molecule type" value="Genomic_DNA"/>
</dbReference>
<keyword evidence="2" id="KW-0238">DNA-binding</keyword>
<dbReference type="PANTHER" id="PTHR33164:SF57">
    <property type="entry name" value="MARR-FAMILY TRANSCRIPTIONAL REGULATOR"/>
    <property type="match status" value="1"/>
</dbReference>
<feature type="domain" description="HTH marR-type" evidence="4">
    <location>
        <begin position="3"/>
        <end position="137"/>
    </location>
</feature>
<dbReference type="PROSITE" id="PS01117">
    <property type="entry name" value="HTH_MARR_1"/>
    <property type="match status" value="1"/>
</dbReference>
<name>A0AAP9J2E0_PANTH</name>
<evidence type="ECO:0000313" key="8">
    <source>
        <dbReference type="Proteomes" id="UP001209276"/>
    </source>
</evidence>
<reference evidence="5 8" key="2">
    <citation type="submission" date="2022-05" db="EMBL/GenBank/DDBJ databases">
        <title>Genome Sequencing of Bee-Associated Microbes.</title>
        <authorList>
            <person name="Dunlap C."/>
        </authorList>
    </citation>
    <scope>NUCLEOTIDE SEQUENCE [LARGE SCALE GENOMIC DNA]</scope>
    <source>
        <strain evidence="5 8">NRRL B-14613</strain>
    </source>
</reference>
<dbReference type="EMBL" id="JAMDMM010000027">
    <property type="protein sequence ID" value="MCY9608514.1"/>
    <property type="molecule type" value="Genomic_DNA"/>
</dbReference>
<evidence type="ECO:0000256" key="2">
    <source>
        <dbReference type="ARBA" id="ARBA00023125"/>
    </source>
</evidence>
<accession>A0AAP9J2E0</accession>
<sequence length="142" mass="16403">MEEKQLAEIYFQLSTLVRHATSSGIDKKLKILERSAYLLLHELSTRGPLGVKALADHFRLDISTISRQTAGLESKGYIRRLPDPTDGRSSFFEITESGMHEFERTKRIRVERLTHFLQEWSSEECHTLHQLLVKLNHSLQDG</sequence>
<dbReference type="InterPro" id="IPR036388">
    <property type="entry name" value="WH-like_DNA-bd_sf"/>
</dbReference>
<dbReference type="PROSITE" id="PS50995">
    <property type="entry name" value="HTH_MARR_2"/>
    <property type="match status" value="1"/>
</dbReference>
<dbReference type="InterPro" id="IPR000835">
    <property type="entry name" value="HTH_MarR-typ"/>
</dbReference>
<keyword evidence="8" id="KW-1185">Reference proteome</keyword>
<evidence type="ECO:0000259" key="4">
    <source>
        <dbReference type="PROSITE" id="PS50995"/>
    </source>
</evidence>
<dbReference type="Proteomes" id="UP000315377">
    <property type="component" value="Chromosome"/>
</dbReference>
<dbReference type="GeneID" id="76997527"/>
<proteinExistence type="predicted"/>
<evidence type="ECO:0000313" key="6">
    <source>
        <dbReference type="EMBL" id="QDM44870.1"/>
    </source>
</evidence>
<dbReference type="AlphaFoldDB" id="A0AAP9J2E0"/>
<keyword evidence="3" id="KW-0804">Transcription</keyword>
<dbReference type="SUPFAM" id="SSF46785">
    <property type="entry name" value="Winged helix' DNA-binding domain"/>
    <property type="match status" value="1"/>
</dbReference>
<dbReference type="GO" id="GO:0003677">
    <property type="term" value="F:DNA binding"/>
    <property type="evidence" value="ECO:0007669"/>
    <property type="project" value="UniProtKB-KW"/>
</dbReference>
<dbReference type="SMART" id="SM00347">
    <property type="entry name" value="HTH_MARR"/>
    <property type="match status" value="1"/>
</dbReference>
<reference evidence="6 7" key="1">
    <citation type="submission" date="2019-07" db="EMBL/GenBank/DDBJ databases">
        <title>Paenibacillus thiaminolyticus NRRL B-4156.</title>
        <authorList>
            <person name="Hehnly C."/>
            <person name="Zhang L."/>
        </authorList>
    </citation>
    <scope>NUCLEOTIDE SEQUENCE [LARGE SCALE GENOMIC DNA]</scope>
    <source>
        <strain evidence="6 7">NRRL B-4156</strain>
    </source>
</reference>
<dbReference type="InterPro" id="IPR039422">
    <property type="entry name" value="MarR/SlyA-like"/>
</dbReference>
<evidence type="ECO:0000256" key="3">
    <source>
        <dbReference type="ARBA" id="ARBA00023163"/>
    </source>
</evidence>
<evidence type="ECO:0000313" key="5">
    <source>
        <dbReference type="EMBL" id="MCY9608514.1"/>
    </source>
</evidence>
<gene>
    <name evidence="6" type="ORF">FLT43_16320</name>
    <name evidence="5" type="ORF">M5W83_15305</name>
</gene>
<dbReference type="InterPro" id="IPR036390">
    <property type="entry name" value="WH_DNA-bd_sf"/>
</dbReference>
<dbReference type="Pfam" id="PF01047">
    <property type="entry name" value="MarR"/>
    <property type="match status" value="1"/>
</dbReference>
<organism evidence="6 7">
    <name type="scientific">Paenibacillus thiaminolyticus</name>
    <name type="common">Bacillus thiaminolyticus</name>
    <dbReference type="NCBI Taxonomy" id="49283"/>
    <lineage>
        <taxon>Bacteria</taxon>
        <taxon>Bacillati</taxon>
        <taxon>Bacillota</taxon>
        <taxon>Bacilli</taxon>
        <taxon>Bacillales</taxon>
        <taxon>Paenibacillaceae</taxon>
        <taxon>Paenibacillus</taxon>
    </lineage>
</organism>
<keyword evidence="1" id="KW-0805">Transcription regulation</keyword>
<evidence type="ECO:0000256" key="1">
    <source>
        <dbReference type="ARBA" id="ARBA00023015"/>
    </source>
</evidence>
<dbReference type="GO" id="GO:0003700">
    <property type="term" value="F:DNA-binding transcription factor activity"/>
    <property type="evidence" value="ECO:0007669"/>
    <property type="project" value="InterPro"/>
</dbReference>
<protein>
    <submittedName>
        <fullName evidence="6">MarR family transcriptional regulator</fullName>
    </submittedName>
</protein>
<dbReference type="Gene3D" id="1.10.10.10">
    <property type="entry name" value="Winged helix-like DNA-binding domain superfamily/Winged helix DNA-binding domain"/>
    <property type="match status" value="1"/>
</dbReference>
<dbReference type="InterPro" id="IPR023187">
    <property type="entry name" value="Tscrpt_reg_MarR-type_CS"/>
</dbReference>
<dbReference type="Proteomes" id="UP001209276">
    <property type="component" value="Unassembled WGS sequence"/>
</dbReference>
<evidence type="ECO:0000313" key="7">
    <source>
        <dbReference type="Proteomes" id="UP000315377"/>
    </source>
</evidence>
<dbReference type="GO" id="GO:0006950">
    <property type="term" value="P:response to stress"/>
    <property type="evidence" value="ECO:0007669"/>
    <property type="project" value="TreeGrafter"/>
</dbReference>